<evidence type="ECO:0000313" key="1">
    <source>
        <dbReference type="EMBL" id="JAH19078.1"/>
    </source>
</evidence>
<name>A0A0E9QSI2_ANGAN</name>
<reference evidence="1" key="1">
    <citation type="submission" date="2014-11" db="EMBL/GenBank/DDBJ databases">
        <authorList>
            <person name="Amaro Gonzalez C."/>
        </authorList>
    </citation>
    <scope>NUCLEOTIDE SEQUENCE</scope>
</reference>
<dbReference type="EMBL" id="GBXM01107524">
    <property type="protein sequence ID" value="JAH01053.1"/>
    <property type="molecule type" value="Transcribed_RNA"/>
</dbReference>
<accession>A0A0E9QSI2</accession>
<proteinExistence type="predicted"/>
<protein>
    <submittedName>
        <fullName evidence="1">Uncharacterized protein</fullName>
    </submittedName>
</protein>
<dbReference type="AlphaFoldDB" id="A0A0E9QSI2"/>
<dbReference type="EMBL" id="GBXM01089499">
    <property type="protein sequence ID" value="JAH19078.1"/>
    <property type="molecule type" value="Transcribed_RNA"/>
</dbReference>
<sequence length="36" mass="4172">MKPFTDQAVWMPVSNHGITFGKRRIRMSCSGYLENL</sequence>
<organism evidence="1">
    <name type="scientific">Anguilla anguilla</name>
    <name type="common">European freshwater eel</name>
    <name type="synonym">Muraena anguilla</name>
    <dbReference type="NCBI Taxonomy" id="7936"/>
    <lineage>
        <taxon>Eukaryota</taxon>
        <taxon>Metazoa</taxon>
        <taxon>Chordata</taxon>
        <taxon>Craniata</taxon>
        <taxon>Vertebrata</taxon>
        <taxon>Euteleostomi</taxon>
        <taxon>Actinopterygii</taxon>
        <taxon>Neopterygii</taxon>
        <taxon>Teleostei</taxon>
        <taxon>Anguilliformes</taxon>
        <taxon>Anguillidae</taxon>
        <taxon>Anguilla</taxon>
    </lineage>
</organism>
<reference evidence="1" key="2">
    <citation type="journal article" date="2015" name="Fish Shellfish Immunol.">
        <title>Early steps in the European eel (Anguilla anguilla)-Vibrio vulnificus interaction in the gills: Role of the RtxA13 toxin.</title>
        <authorList>
            <person name="Callol A."/>
            <person name="Pajuelo D."/>
            <person name="Ebbesson L."/>
            <person name="Teles M."/>
            <person name="MacKenzie S."/>
            <person name="Amaro C."/>
        </authorList>
    </citation>
    <scope>NUCLEOTIDE SEQUENCE</scope>
</reference>